<accession>A0A0V1M7F0</accession>
<gene>
    <name evidence="2" type="ORF">T10_3490</name>
</gene>
<reference evidence="2 3" key="1">
    <citation type="submission" date="2015-01" db="EMBL/GenBank/DDBJ databases">
        <title>Evolution of Trichinella species and genotypes.</title>
        <authorList>
            <person name="Korhonen P.K."/>
            <person name="Edoardo P."/>
            <person name="Giuseppe L.R."/>
            <person name="Gasser R.B."/>
        </authorList>
    </citation>
    <scope>NUCLEOTIDE SEQUENCE [LARGE SCALE GENOMIC DNA]</scope>
    <source>
        <strain evidence="2">ISS1980</strain>
    </source>
</reference>
<feature type="region of interest" description="Disordered" evidence="1">
    <location>
        <begin position="1"/>
        <end position="31"/>
    </location>
</feature>
<evidence type="ECO:0000256" key="1">
    <source>
        <dbReference type="SAM" id="MobiDB-lite"/>
    </source>
</evidence>
<name>A0A0V1M7F0_9BILA</name>
<feature type="compositionally biased region" description="Low complexity" evidence="1">
    <location>
        <begin position="177"/>
        <end position="191"/>
    </location>
</feature>
<evidence type="ECO:0000313" key="3">
    <source>
        <dbReference type="Proteomes" id="UP000054843"/>
    </source>
</evidence>
<feature type="region of interest" description="Disordered" evidence="1">
    <location>
        <begin position="166"/>
        <end position="191"/>
    </location>
</feature>
<proteinExistence type="predicted"/>
<keyword evidence="3" id="KW-1185">Reference proteome</keyword>
<dbReference type="OrthoDB" id="5924225at2759"/>
<protein>
    <submittedName>
        <fullName evidence="2">Uncharacterized protein</fullName>
    </submittedName>
</protein>
<organism evidence="2 3">
    <name type="scientific">Trichinella papuae</name>
    <dbReference type="NCBI Taxonomy" id="268474"/>
    <lineage>
        <taxon>Eukaryota</taxon>
        <taxon>Metazoa</taxon>
        <taxon>Ecdysozoa</taxon>
        <taxon>Nematoda</taxon>
        <taxon>Enoplea</taxon>
        <taxon>Dorylaimia</taxon>
        <taxon>Trichinellida</taxon>
        <taxon>Trichinellidae</taxon>
        <taxon>Trichinella</taxon>
    </lineage>
</organism>
<dbReference type="EMBL" id="JYDO01000193">
    <property type="protein sequence ID" value="KRZ67548.1"/>
    <property type="molecule type" value="Genomic_DNA"/>
</dbReference>
<sequence>MKGRKKKPEPFVPRNSKQRKRAGYLKIKEAHNKDPKRAVSYLFYNQPLDNVSCPVESGKKAFRARMGKRPPIDCAPLLPKPHFPEGGERTPQTDEPCLSIGPRWSQGVPPASHWPPMCLQSLQHFFTGETHPPGPEGLSDHSHPKKFCKKGLVLKPGEKLRWSSVRHEQDKHDPQLHHPTSHLLTPTTSSTQWPTELSAESAKACLASIQTSGTNLPCSEEAMQLQKQKRKKERRERQMLCYLICDAYEWINMIPWFQICYLTTAMRTAWQNQQADKSLLL</sequence>
<feature type="compositionally biased region" description="Basic and acidic residues" evidence="1">
    <location>
        <begin position="166"/>
        <end position="176"/>
    </location>
</feature>
<dbReference type="Proteomes" id="UP000054843">
    <property type="component" value="Unassembled WGS sequence"/>
</dbReference>
<evidence type="ECO:0000313" key="2">
    <source>
        <dbReference type="EMBL" id="KRZ67548.1"/>
    </source>
</evidence>
<dbReference type="AlphaFoldDB" id="A0A0V1M7F0"/>
<comment type="caution">
    <text evidence="2">The sequence shown here is derived from an EMBL/GenBank/DDBJ whole genome shotgun (WGS) entry which is preliminary data.</text>
</comment>